<evidence type="ECO:0000256" key="3">
    <source>
        <dbReference type="ARBA" id="ARBA00022989"/>
    </source>
</evidence>
<feature type="coiled-coil region" evidence="5">
    <location>
        <begin position="44"/>
        <end position="78"/>
    </location>
</feature>
<keyword evidence="3 7" id="KW-1133">Transmembrane helix</keyword>
<sequence length="253" mass="27815">MKRISREDRAGIYFTVIIHLAVLIVLLSAGLGYSLTRENSFVLDFSHQDEIERMRAEIERLQEEAAFKEAISRKIQEQLGGDVSLPAQGSPSDVRNIAVDRGALKDDRGTDAEQLYADAERLRQELLQGNGFDDGDYAIPAPEVPTPESQAEESTREETYTGPSVVSYELTGRKASRLSIPAYRCLGGGEVKVLITVNPAGKVIDARIDESASSTDRCLRDFAIRAAKVSQFSARQGAAPKQSGYIVYKFIAQ</sequence>
<evidence type="ECO:0000313" key="8">
    <source>
        <dbReference type="EMBL" id="HIT47237.1"/>
    </source>
</evidence>
<dbReference type="InterPro" id="IPR006260">
    <property type="entry name" value="TonB/TolA_C"/>
</dbReference>
<reference evidence="8" key="2">
    <citation type="journal article" date="2021" name="PeerJ">
        <title>Extensive microbial diversity within the chicken gut microbiome revealed by metagenomics and culture.</title>
        <authorList>
            <person name="Gilroy R."/>
            <person name="Ravi A."/>
            <person name="Getino M."/>
            <person name="Pursley I."/>
            <person name="Horton D.L."/>
            <person name="Alikhan N.F."/>
            <person name="Baker D."/>
            <person name="Gharbi K."/>
            <person name="Hall N."/>
            <person name="Watson M."/>
            <person name="Adriaenssens E.M."/>
            <person name="Foster-Nyarko E."/>
            <person name="Jarju S."/>
            <person name="Secka A."/>
            <person name="Antonio M."/>
            <person name="Oren A."/>
            <person name="Chaudhuri R.R."/>
            <person name="La Ragione R."/>
            <person name="Hildebrand F."/>
            <person name="Pallen M.J."/>
        </authorList>
    </citation>
    <scope>NUCLEOTIDE SEQUENCE</scope>
    <source>
        <strain evidence="8">ChiHecec2B26-709</strain>
    </source>
</reference>
<protein>
    <submittedName>
        <fullName evidence="8">Energy transducer TonB</fullName>
    </submittedName>
</protein>
<evidence type="ECO:0000256" key="5">
    <source>
        <dbReference type="SAM" id="Coils"/>
    </source>
</evidence>
<name>A0A9D1GQ89_9BACT</name>
<dbReference type="NCBIfam" id="TIGR01352">
    <property type="entry name" value="tonB_Cterm"/>
    <property type="match status" value="1"/>
</dbReference>
<keyword evidence="4 7" id="KW-0472">Membrane</keyword>
<evidence type="ECO:0000313" key="9">
    <source>
        <dbReference type="Proteomes" id="UP000886881"/>
    </source>
</evidence>
<keyword evidence="5" id="KW-0175">Coiled coil</keyword>
<dbReference type="EMBL" id="DVLC01000099">
    <property type="protein sequence ID" value="HIT47237.1"/>
    <property type="molecule type" value="Genomic_DNA"/>
</dbReference>
<organism evidence="8 9">
    <name type="scientific">Candidatus Cryptobacteroides merdipullorum</name>
    <dbReference type="NCBI Taxonomy" id="2840771"/>
    <lineage>
        <taxon>Bacteria</taxon>
        <taxon>Pseudomonadati</taxon>
        <taxon>Bacteroidota</taxon>
        <taxon>Bacteroidia</taxon>
        <taxon>Bacteroidales</taxon>
        <taxon>Candidatus Cryptobacteroides</taxon>
    </lineage>
</organism>
<dbReference type="AlphaFoldDB" id="A0A9D1GQ89"/>
<evidence type="ECO:0000256" key="1">
    <source>
        <dbReference type="ARBA" id="ARBA00004167"/>
    </source>
</evidence>
<gene>
    <name evidence="8" type="ORF">IAC35_05205</name>
</gene>
<evidence type="ECO:0000256" key="4">
    <source>
        <dbReference type="ARBA" id="ARBA00023136"/>
    </source>
</evidence>
<comment type="subcellular location">
    <subcellularLocation>
        <location evidence="1">Membrane</location>
        <topology evidence="1">Single-pass membrane protein</topology>
    </subcellularLocation>
</comment>
<dbReference type="Proteomes" id="UP000886881">
    <property type="component" value="Unassembled WGS sequence"/>
</dbReference>
<accession>A0A9D1GQ89</accession>
<feature type="transmembrane region" description="Helical" evidence="7">
    <location>
        <begin position="12"/>
        <end position="35"/>
    </location>
</feature>
<evidence type="ECO:0000256" key="6">
    <source>
        <dbReference type="SAM" id="MobiDB-lite"/>
    </source>
</evidence>
<evidence type="ECO:0000256" key="2">
    <source>
        <dbReference type="ARBA" id="ARBA00022692"/>
    </source>
</evidence>
<proteinExistence type="predicted"/>
<keyword evidence="2 7" id="KW-0812">Transmembrane</keyword>
<reference evidence="8" key="1">
    <citation type="submission" date="2020-10" db="EMBL/GenBank/DDBJ databases">
        <authorList>
            <person name="Gilroy R."/>
        </authorList>
    </citation>
    <scope>NUCLEOTIDE SEQUENCE</scope>
    <source>
        <strain evidence="8">ChiHecec2B26-709</strain>
    </source>
</reference>
<dbReference type="GO" id="GO:0016020">
    <property type="term" value="C:membrane"/>
    <property type="evidence" value="ECO:0007669"/>
    <property type="project" value="UniProtKB-SubCell"/>
</dbReference>
<feature type="region of interest" description="Disordered" evidence="6">
    <location>
        <begin position="135"/>
        <end position="160"/>
    </location>
</feature>
<evidence type="ECO:0000256" key="7">
    <source>
        <dbReference type="SAM" id="Phobius"/>
    </source>
</evidence>
<dbReference type="SUPFAM" id="SSF74653">
    <property type="entry name" value="TolA/TonB C-terminal domain"/>
    <property type="match status" value="1"/>
</dbReference>
<comment type="caution">
    <text evidence="8">The sequence shown here is derived from an EMBL/GenBank/DDBJ whole genome shotgun (WGS) entry which is preliminary data.</text>
</comment>